<gene>
    <name evidence="2" type="ORF">BLA6863_04213</name>
</gene>
<proteinExistence type="predicted"/>
<evidence type="ECO:0000313" key="2">
    <source>
        <dbReference type="EMBL" id="VWB88471.1"/>
    </source>
</evidence>
<sequence>MDMVSLGHAFGVVSLIPVVAALICNKGCKPYQHMTLFLGCFLVFSATMTASTFSNLNYLAKLLDAKHMLSKHTLDQSDRAANLWLLIYPAIVGAFGVNLLTSWFQSSRPHSKRRWRGVGELIGKPVRNSNVVGQPRVANMAPVRRRCRKNVRAEFVRRRC</sequence>
<feature type="transmembrane region" description="Helical" evidence="1">
    <location>
        <begin position="36"/>
        <end position="60"/>
    </location>
</feature>
<dbReference type="Proteomes" id="UP000494170">
    <property type="component" value="Unassembled WGS sequence"/>
</dbReference>
<accession>A0A6P2MRT3</accession>
<name>A0A6P2MRT3_BURL3</name>
<keyword evidence="1" id="KW-0472">Membrane</keyword>
<dbReference type="EMBL" id="CABVPY010000027">
    <property type="protein sequence ID" value="VWB88471.1"/>
    <property type="molecule type" value="Genomic_DNA"/>
</dbReference>
<organism evidence="2 3">
    <name type="scientific">Burkholderia lata (strain ATCC 17760 / DSM 23089 / LMG 22485 / NCIMB 9086 / R18194 / 383)</name>
    <dbReference type="NCBI Taxonomy" id="482957"/>
    <lineage>
        <taxon>Bacteria</taxon>
        <taxon>Pseudomonadati</taxon>
        <taxon>Pseudomonadota</taxon>
        <taxon>Betaproteobacteria</taxon>
        <taxon>Burkholderiales</taxon>
        <taxon>Burkholderiaceae</taxon>
        <taxon>Burkholderia</taxon>
        <taxon>Burkholderia cepacia complex</taxon>
    </lineage>
</organism>
<reference evidence="2 3" key="1">
    <citation type="submission" date="2019-09" db="EMBL/GenBank/DDBJ databases">
        <authorList>
            <person name="Depoorter E."/>
        </authorList>
    </citation>
    <scope>NUCLEOTIDE SEQUENCE [LARGE SCALE GENOMIC DNA]</scope>
    <source>
        <strain evidence="2">LMG 6863</strain>
    </source>
</reference>
<evidence type="ECO:0000256" key="1">
    <source>
        <dbReference type="SAM" id="Phobius"/>
    </source>
</evidence>
<protein>
    <submittedName>
        <fullName evidence="2">Uncharacterized protein</fullName>
    </submittedName>
</protein>
<evidence type="ECO:0000313" key="3">
    <source>
        <dbReference type="Proteomes" id="UP000494170"/>
    </source>
</evidence>
<dbReference type="AlphaFoldDB" id="A0A6P2MRT3"/>
<feature type="transmembrane region" description="Helical" evidence="1">
    <location>
        <begin position="6"/>
        <end position="24"/>
    </location>
</feature>
<keyword evidence="1" id="KW-1133">Transmembrane helix</keyword>
<feature type="transmembrane region" description="Helical" evidence="1">
    <location>
        <begin position="80"/>
        <end position="104"/>
    </location>
</feature>
<keyword evidence="1" id="KW-0812">Transmembrane</keyword>